<reference evidence="1 2" key="1">
    <citation type="submission" date="2023-11" db="EMBL/GenBank/DDBJ databases">
        <title>From the Deep-Sea to the Surface: Bacterial Genomes Isolated from the Moytirra Hydrothermal Vent Plume.</title>
        <authorList>
            <person name="Major S.R."/>
        </authorList>
    </citation>
    <scope>NUCLEOTIDE SEQUENCE [LARGE SCALE GENOMIC DNA]</scope>
    <source>
        <strain evidence="1 2">OXR-9</strain>
    </source>
</reference>
<dbReference type="Proteomes" id="UP001326567">
    <property type="component" value="Chromosome"/>
</dbReference>
<accession>A0ABZ0V126</accession>
<organism evidence="1 2">
    <name type="scientific">Sulfitobacter faviae</name>
    <dbReference type="NCBI Taxonomy" id="1775881"/>
    <lineage>
        <taxon>Bacteria</taxon>
        <taxon>Pseudomonadati</taxon>
        <taxon>Pseudomonadota</taxon>
        <taxon>Alphaproteobacteria</taxon>
        <taxon>Rhodobacterales</taxon>
        <taxon>Roseobacteraceae</taxon>
        <taxon>Sulfitobacter</taxon>
    </lineage>
</organism>
<evidence type="ECO:0000313" key="1">
    <source>
        <dbReference type="EMBL" id="WPZ21615.1"/>
    </source>
</evidence>
<evidence type="ECO:0000313" key="2">
    <source>
        <dbReference type="Proteomes" id="UP001326567"/>
    </source>
</evidence>
<sequence length="129" mass="14153">MSIAQHIPDDIKRASRSIGYAAWLNTSDAWYGLPVILRSRLDARQRAALAFTALKSLDRDDAVKTMQAVRSEGAGQPIAPLFSAMDEATFWADLATPEELDAYTFASFNRMSPARQAAFLNFVQGRAAA</sequence>
<dbReference type="EMBL" id="CP139725">
    <property type="protein sequence ID" value="WPZ21615.1"/>
    <property type="molecule type" value="Genomic_DNA"/>
</dbReference>
<dbReference type="RefSeq" id="WP_322328531.1">
    <property type="nucleotide sequence ID" value="NZ_CP139725.1"/>
</dbReference>
<protein>
    <submittedName>
        <fullName evidence="1">Uncharacterized protein</fullName>
    </submittedName>
</protein>
<name>A0ABZ0V126_9RHOB</name>
<proteinExistence type="predicted"/>
<gene>
    <name evidence="1" type="ORF">T7987_15845</name>
</gene>
<keyword evidence="2" id="KW-1185">Reference proteome</keyword>